<sequence length="296" mass="31553">MTQASTPILSGLREVADRYDVVLSDVWGVLHDGKRAFPGPAEALARFRQGGGTVVLITNAPRPNAPIREQLDAFGVPRDAYDDIVTSGDSTVALIAARGEGPFYHIGPERDRALMDEVQARTGRRPALGALDEAAHVICSGLFDDRSETPDHYEATYASMRERGVEMICANPDVVVHVGDQLIFCAGALAERYEALGGTVLYAGKPHAPIYDLALSLAARSRGRDVDPRRVLTVGDGMRTDVAGAVGQGLDCLFVTNGIHRDDTGPGDGTLDPAALGRFLAAAPHRPAFAMPDLAW</sequence>
<reference evidence="1 2" key="1">
    <citation type="submission" date="2018-09" db="EMBL/GenBank/DDBJ databases">
        <authorList>
            <person name="Grouzdev D.S."/>
            <person name="Krutkina M.S."/>
        </authorList>
    </citation>
    <scope>NUCLEOTIDE SEQUENCE [LARGE SCALE GENOMIC DNA]</scope>
    <source>
        <strain evidence="1 2">RmlP001</strain>
    </source>
</reference>
<dbReference type="CDD" id="cd07525">
    <property type="entry name" value="HAD_like"/>
    <property type="match status" value="1"/>
</dbReference>
<dbReference type="NCBIfam" id="TIGR01459">
    <property type="entry name" value="HAD-SF-IIA-hyp4"/>
    <property type="match status" value="1"/>
</dbReference>
<dbReference type="Proteomes" id="UP000289411">
    <property type="component" value="Unassembled WGS sequence"/>
</dbReference>
<dbReference type="Pfam" id="PF13242">
    <property type="entry name" value="Hydrolase_like"/>
    <property type="match status" value="1"/>
</dbReference>
<dbReference type="GO" id="GO:0016791">
    <property type="term" value="F:phosphatase activity"/>
    <property type="evidence" value="ECO:0007669"/>
    <property type="project" value="TreeGrafter"/>
</dbReference>
<dbReference type="EMBL" id="QYBC01000005">
    <property type="protein sequence ID" value="RYB06164.1"/>
    <property type="molecule type" value="Genomic_DNA"/>
</dbReference>
<dbReference type="InterPro" id="IPR006357">
    <property type="entry name" value="HAD-SF_hydro_IIA"/>
</dbReference>
<dbReference type="Gene3D" id="3.40.50.1000">
    <property type="entry name" value="HAD superfamily/HAD-like"/>
    <property type="match status" value="2"/>
</dbReference>
<dbReference type="InterPro" id="IPR036412">
    <property type="entry name" value="HAD-like_sf"/>
</dbReference>
<keyword evidence="1" id="KW-0378">Hydrolase</keyword>
<evidence type="ECO:0000313" key="1">
    <source>
        <dbReference type="EMBL" id="RYB06164.1"/>
    </source>
</evidence>
<dbReference type="InterPro" id="IPR006356">
    <property type="entry name" value="HAD-SF_hydro_IIA_hyp3"/>
</dbReference>
<name>A0A4Q2RE86_9HYPH</name>
<dbReference type="NCBIfam" id="TIGR01460">
    <property type="entry name" value="HAD-SF-IIA"/>
    <property type="match status" value="1"/>
</dbReference>
<organism evidence="1 2">
    <name type="scientific">Lichenibacterium ramalinae</name>
    <dbReference type="NCBI Taxonomy" id="2316527"/>
    <lineage>
        <taxon>Bacteria</taxon>
        <taxon>Pseudomonadati</taxon>
        <taxon>Pseudomonadota</taxon>
        <taxon>Alphaproteobacteria</taxon>
        <taxon>Hyphomicrobiales</taxon>
        <taxon>Lichenihabitantaceae</taxon>
        <taxon>Lichenibacterium</taxon>
    </lineage>
</organism>
<evidence type="ECO:0000313" key="2">
    <source>
        <dbReference type="Proteomes" id="UP000289411"/>
    </source>
</evidence>
<dbReference type="PANTHER" id="PTHR19288">
    <property type="entry name" value="4-NITROPHENYLPHOSPHATASE-RELATED"/>
    <property type="match status" value="1"/>
</dbReference>
<dbReference type="OrthoDB" id="9791073at2"/>
<reference evidence="1 2" key="2">
    <citation type="submission" date="2019-02" db="EMBL/GenBank/DDBJ databases">
        <title>'Lichenibacterium ramalinii' gen. nov. sp. nov., 'Lichenibacterium minor' gen. nov. sp. nov.</title>
        <authorList>
            <person name="Pankratov T."/>
        </authorList>
    </citation>
    <scope>NUCLEOTIDE SEQUENCE [LARGE SCALE GENOMIC DNA]</scope>
    <source>
        <strain evidence="1 2">RmlP001</strain>
    </source>
</reference>
<accession>A0A4Q2RE86</accession>
<dbReference type="SUPFAM" id="SSF56784">
    <property type="entry name" value="HAD-like"/>
    <property type="match status" value="1"/>
</dbReference>
<protein>
    <submittedName>
        <fullName evidence="1">TIGR01459 family HAD-type hydrolase</fullName>
    </submittedName>
</protein>
<dbReference type="GO" id="GO:0005737">
    <property type="term" value="C:cytoplasm"/>
    <property type="evidence" value="ECO:0007669"/>
    <property type="project" value="TreeGrafter"/>
</dbReference>
<dbReference type="AlphaFoldDB" id="A0A4Q2RE86"/>
<dbReference type="InterPro" id="IPR023214">
    <property type="entry name" value="HAD_sf"/>
</dbReference>
<proteinExistence type="predicted"/>
<keyword evidence="2" id="KW-1185">Reference proteome</keyword>
<comment type="caution">
    <text evidence="1">The sequence shown here is derived from an EMBL/GenBank/DDBJ whole genome shotgun (WGS) entry which is preliminary data.</text>
</comment>
<dbReference type="RefSeq" id="WP_129218643.1">
    <property type="nucleotide sequence ID" value="NZ_QYBC01000005.1"/>
</dbReference>
<dbReference type="Pfam" id="PF13344">
    <property type="entry name" value="Hydrolase_6"/>
    <property type="match status" value="1"/>
</dbReference>
<gene>
    <name evidence="1" type="ORF">D3272_08115</name>
</gene>
<dbReference type="PANTHER" id="PTHR19288:SF90">
    <property type="entry name" value="OS08G0542600 PROTEIN"/>
    <property type="match status" value="1"/>
</dbReference>